<accession>A0A1G7CQM6</accession>
<evidence type="ECO:0000313" key="3">
    <source>
        <dbReference type="EMBL" id="SDE41724.1"/>
    </source>
</evidence>
<keyword evidence="4" id="KW-1185">Reference proteome</keyword>
<evidence type="ECO:0000259" key="2">
    <source>
        <dbReference type="Pfam" id="PF26079"/>
    </source>
</evidence>
<dbReference type="Proteomes" id="UP000198908">
    <property type="component" value="Unassembled WGS sequence"/>
</dbReference>
<proteinExistence type="predicted"/>
<feature type="domain" description="Baseplate J-like C-terminal" evidence="2">
    <location>
        <begin position="217"/>
        <end position="298"/>
    </location>
</feature>
<dbReference type="PIRSF" id="PIRSF020481">
    <property type="entry name" value="BAP"/>
    <property type="match status" value="1"/>
</dbReference>
<feature type="domain" description="Baseplate J-like central" evidence="1">
    <location>
        <begin position="139"/>
        <end position="210"/>
    </location>
</feature>
<dbReference type="RefSeq" id="WP_092006158.1">
    <property type="nucleotide sequence ID" value="NZ_FMYQ01000047.1"/>
</dbReference>
<organism evidence="3 4">
    <name type="scientific">Paraburkholderia lycopersici</name>
    <dbReference type="NCBI Taxonomy" id="416944"/>
    <lineage>
        <taxon>Bacteria</taxon>
        <taxon>Pseudomonadati</taxon>
        <taxon>Pseudomonadota</taxon>
        <taxon>Betaproteobacteria</taxon>
        <taxon>Burkholderiales</taxon>
        <taxon>Burkholderiaceae</taxon>
        <taxon>Paraburkholderia</taxon>
    </lineage>
</organism>
<evidence type="ECO:0000313" key="4">
    <source>
        <dbReference type="Proteomes" id="UP000198908"/>
    </source>
</evidence>
<dbReference type="PANTHER" id="PTHR35862">
    <property type="entry name" value="FELS-2 PROPHAGE PROTEIN"/>
    <property type="match status" value="1"/>
</dbReference>
<dbReference type="InterPro" id="IPR014507">
    <property type="entry name" value="Baseplate_assembly_J_pred"/>
</dbReference>
<gene>
    <name evidence="3" type="ORF">SAMN05421548_14726</name>
</gene>
<dbReference type="AlphaFoldDB" id="A0A1G7CQM6"/>
<dbReference type="InterPro" id="IPR052726">
    <property type="entry name" value="Phage_Baseplate_Hub"/>
</dbReference>
<sequence>MTASAIDLSLLPAPAVVELLEFETLYAERKAALIALYPADEQATVAATLELESEPLAVSLQENTYRELILRTRVNDACYAVLLAFAMDGDLDQVTANLGVERLTITPADDTTTPPTAAVKESNTDLRKRAQLSFQGYTTAGSKGSYVYHALSADGQVKDASAVSPAPCQVMVYVLSRTGNGAADDALIAKVKAALNDEIVRPMTDQVDVQSASIIEYAIAAELVLQDGPDASTVKDLAQAAAQAYADATHMNGADVALSGIFKALHQTGVAQVNLTTPAANIVVSEGQAAYCIGITITTTVQSNV</sequence>
<dbReference type="Pfam" id="PF26079">
    <property type="entry name" value="Baseplate_J_C"/>
    <property type="match status" value="1"/>
</dbReference>
<dbReference type="InterPro" id="IPR058531">
    <property type="entry name" value="Baseplate_J_M"/>
</dbReference>
<dbReference type="EMBL" id="FMYQ01000047">
    <property type="protein sequence ID" value="SDE41724.1"/>
    <property type="molecule type" value="Genomic_DNA"/>
</dbReference>
<name>A0A1G7CQM6_9BURK</name>
<dbReference type="PANTHER" id="PTHR35862:SF1">
    <property type="entry name" value="FELS-2 PROPHAGE PROTEIN"/>
    <property type="match status" value="1"/>
</dbReference>
<dbReference type="OrthoDB" id="9793802at2"/>
<reference evidence="4" key="1">
    <citation type="submission" date="2016-09" db="EMBL/GenBank/DDBJ databases">
        <authorList>
            <person name="Varghese N."/>
            <person name="Submissions S."/>
        </authorList>
    </citation>
    <scope>NUCLEOTIDE SEQUENCE [LARGE SCALE GENOMIC DNA]</scope>
    <source>
        <strain evidence="4">TNe-862</strain>
    </source>
</reference>
<dbReference type="Pfam" id="PF26078">
    <property type="entry name" value="Baseplate_J_M"/>
    <property type="match status" value="1"/>
</dbReference>
<dbReference type="InterPro" id="IPR058530">
    <property type="entry name" value="Baseplate_J-like_C"/>
</dbReference>
<evidence type="ECO:0000259" key="1">
    <source>
        <dbReference type="Pfam" id="PF26078"/>
    </source>
</evidence>
<dbReference type="STRING" id="416944.SAMN05421548_14726"/>
<protein>
    <submittedName>
        <fullName evidence="3">Phage-related baseplate assembly protein</fullName>
    </submittedName>
</protein>